<protein>
    <submittedName>
        <fullName evidence="4 5">N-acetyllactosamine synthase, putative</fullName>
    </submittedName>
</protein>
<dbReference type="EMBL" id="ABJB010333517">
    <property type="status" value="NOT_ANNOTATED_CDS"/>
    <property type="molecule type" value="Genomic_DNA"/>
</dbReference>
<dbReference type="GO" id="GO:0030992">
    <property type="term" value="C:intraciliary transport particle B"/>
    <property type="evidence" value="ECO:0000318"/>
    <property type="project" value="GO_Central"/>
</dbReference>
<dbReference type="GO" id="GO:0042073">
    <property type="term" value="P:intraciliary transport"/>
    <property type="evidence" value="ECO:0000318"/>
    <property type="project" value="GO_Central"/>
</dbReference>
<feature type="domain" description="IFT52 GIFT" evidence="3">
    <location>
        <begin position="7"/>
        <end position="249"/>
    </location>
</feature>
<reference evidence="5" key="2">
    <citation type="submission" date="2020-05" db="UniProtKB">
        <authorList>
            <consortium name="EnsemblMetazoa"/>
        </authorList>
    </citation>
    <scope>IDENTIFICATION</scope>
    <source>
        <strain evidence="5">wikel</strain>
    </source>
</reference>
<evidence type="ECO:0000259" key="2">
    <source>
        <dbReference type="Pfam" id="PF23352"/>
    </source>
</evidence>
<dbReference type="InterPro" id="IPR055460">
    <property type="entry name" value="IFT52_central"/>
</dbReference>
<dbReference type="EMBL" id="ABJB010962070">
    <property type="status" value="NOT_ANNOTATED_CDS"/>
    <property type="molecule type" value="Genomic_DNA"/>
</dbReference>
<dbReference type="GO" id="GO:0060271">
    <property type="term" value="P:cilium assembly"/>
    <property type="evidence" value="ECO:0000318"/>
    <property type="project" value="GO_Central"/>
</dbReference>
<dbReference type="AlphaFoldDB" id="B7QHD5"/>
<accession>B7QHD5</accession>
<dbReference type="EMBL" id="ABJB010770040">
    <property type="status" value="NOT_ANNOTATED_CDS"/>
    <property type="molecule type" value="Genomic_DNA"/>
</dbReference>
<dbReference type="EnsemblMetazoa" id="ISCW014120-RA">
    <property type="protein sequence ID" value="ISCW014120-PA"/>
    <property type="gene ID" value="ISCW014120"/>
</dbReference>
<dbReference type="OrthoDB" id="10259368at2759"/>
<dbReference type="VEuPathDB" id="VectorBase:ISCP_032153"/>
<evidence type="ECO:0000313" key="6">
    <source>
        <dbReference type="Proteomes" id="UP000001555"/>
    </source>
</evidence>
<dbReference type="InterPro" id="IPR055458">
    <property type="entry name" value="IFT52_GIFT"/>
</dbReference>
<dbReference type="Proteomes" id="UP000001555">
    <property type="component" value="Unassembled WGS sequence"/>
</dbReference>
<dbReference type="FunCoup" id="B7QHD5">
    <property type="interactions" value="488"/>
</dbReference>
<proteinExistence type="predicted"/>
<name>B7QHD5_IXOSC</name>
<dbReference type="Pfam" id="PF23355">
    <property type="entry name" value="IFT52_GIFT"/>
    <property type="match status" value="1"/>
</dbReference>
<dbReference type="GO" id="GO:0005929">
    <property type="term" value="C:cilium"/>
    <property type="evidence" value="ECO:0000318"/>
    <property type="project" value="GO_Central"/>
</dbReference>
<dbReference type="HOGENOM" id="CLU_027692_0_0_1"/>
<sequence length="432" mass="47604">MTPKTFTILFDASKNELFTLQDGYKTLQRRLKSMWNVQSVNADISSEVLSGCDVFVLAGPRHKFTENEFGALREFVGGGGRLLVLLGEGGERRFQTNINFLLEEHGIVVNSGTLRRHSLLLERGDERTCVADKSFSKHTSRSRCHRCHNDDGNSNALAAVSFMYPYGATLNVAKPAVALLSTGSCAFPLARPICALYQSQQGPSGRIVVLGSCHLLSDQYLDKEENSKIKDVLFQFLTSDEVHLNAIDAGDPEVSDYGPIPALGCLSEGPFSCLQEGEEPPADPTELFQQQLYSLDNSLLPSVIRAYEEVGVPHEPLRLISPQFESPLPPLQPAVFPPSFQEASHPALELFDLDEALSSESRRLAQLANKCTDQDLHYYLVQCGQVVGVPTSSADPRQVLEHVLAHLVEFRKLNQLKLPYQPVLSPNSPQAS</sequence>
<dbReference type="GO" id="GO:0005814">
    <property type="term" value="C:centriole"/>
    <property type="evidence" value="ECO:0000318"/>
    <property type="project" value="GO_Central"/>
</dbReference>
<dbReference type="InParanoid" id="B7QHD5"/>
<evidence type="ECO:0000313" key="4">
    <source>
        <dbReference type="EMBL" id="EEC18257.1"/>
    </source>
</evidence>
<dbReference type="SUPFAM" id="SSF52317">
    <property type="entry name" value="Class I glutamine amidotransferase-like"/>
    <property type="match status" value="1"/>
</dbReference>
<dbReference type="STRING" id="6945.B7QHD5"/>
<dbReference type="Pfam" id="PF23352">
    <property type="entry name" value="IFT52_central"/>
    <property type="match status" value="1"/>
</dbReference>
<dbReference type="Gene3D" id="6.10.250.2800">
    <property type="match status" value="1"/>
</dbReference>
<organism>
    <name type="scientific">Ixodes scapularis</name>
    <name type="common">Black-legged tick</name>
    <name type="synonym">Deer tick</name>
    <dbReference type="NCBI Taxonomy" id="6945"/>
    <lineage>
        <taxon>Eukaryota</taxon>
        <taxon>Metazoa</taxon>
        <taxon>Ecdysozoa</taxon>
        <taxon>Arthropoda</taxon>
        <taxon>Chelicerata</taxon>
        <taxon>Arachnida</taxon>
        <taxon>Acari</taxon>
        <taxon>Parasitiformes</taxon>
        <taxon>Ixodida</taxon>
        <taxon>Ixodoidea</taxon>
        <taxon>Ixodidae</taxon>
        <taxon>Ixodinae</taxon>
        <taxon>Ixodes</taxon>
    </lineage>
</organism>
<dbReference type="EMBL" id="ABJB010209923">
    <property type="status" value="NOT_ANNOTATED_CDS"/>
    <property type="molecule type" value="Genomic_DNA"/>
</dbReference>
<feature type="domain" description="IFT52 central" evidence="2">
    <location>
        <begin position="266"/>
        <end position="346"/>
    </location>
</feature>
<evidence type="ECO:0000313" key="5">
    <source>
        <dbReference type="EnsemblMetazoa" id="ISCW014120-PA"/>
    </source>
</evidence>
<gene>
    <name evidence="4" type="ORF">IscW_ISCW014120</name>
</gene>
<dbReference type="EMBL" id="ABJB010361132">
    <property type="status" value="NOT_ANNOTATED_CDS"/>
    <property type="molecule type" value="Genomic_DNA"/>
</dbReference>
<dbReference type="EMBL" id="DS939152">
    <property type="protein sequence ID" value="EEC18257.1"/>
    <property type="molecule type" value="Genomic_DNA"/>
</dbReference>
<evidence type="ECO:0000259" key="3">
    <source>
        <dbReference type="Pfam" id="PF23355"/>
    </source>
</evidence>
<feature type="domain" description="Intraflagellar transport protein 52 C-terminal" evidence="1">
    <location>
        <begin position="358"/>
        <end position="404"/>
    </location>
</feature>
<dbReference type="PANTHER" id="PTHR12969">
    <property type="entry name" value="NGD5/OSM-6/IFT52"/>
    <property type="match status" value="1"/>
</dbReference>
<dbReference type="EMBL" id="ABJB010827921">
    <property type="status" value="NOT_ANNOTATED_CDS"/>
    <property type="molecule type" value="Genomic_DNA"/>
</dbReference>
<dbReference type="EMBL" id="ABJB010920011">
    <property type="status" value="NOT_ANNOTATED_CDS"/>
    <property type="molecule type" value="Genomic_DNA"/>
</dbReference>
<dbReference type="InterPro" id="IPR029062">
    <property type="entry name" value="Class_I_gatase-like"/>
</dbReference>
<evidence type="ECO:0000259" key="1">
    <source>
        <dbReference type="Pfam" id="PF21178"/>
    </source>
</evidence>
<dbReference type="InterPro" id="IPR048643">
    <property type="entry name" value="Itf52_C"/>
</dbReference>
<dbReference type="EMBL" id="ABJB010138046">
    <property type="status" value="NOT_ANNOTATED_CDS"/>
    <property type="molecule type" value="Genomic_DNA"/>
</dbReference>
<dbReference type="EMBL" id="ABJB010541902">
    <property type="status" value="NOT_ANNOTATED_CDS"/>
    <property type="molecule type" value="Genomic_DNA"/>
</dbReference>
<dbReference type="VEuPathDB" id="VectorBase:ISCI014120"/>
<dbReference type="VEuPathDB" id="VectorBase:ISCW014120"/>
<dbReference type="Pfam" id="PF21178">
    <property type="entry name" value="Itf52_C"/>
    <property type="match status" value="1"/>
</dbReference>
<dbReference type="InterPro" id="IPR039975">
    <property type="entry name" value="IFT52"/>
</dbReference>
<reference evidence="4 6" key="1">
    <citation type="submission" date="2008-03" db="EMBL/GenBank/DDBJ databases">
        <title>Annotation of Ixodes scapularis.</title>
        <authorList>
            <consortium name="Ixodes scapularis Genome Project Consortium"/>
            <person name="Caler E."/>
            <person name="Hannick L.I."/>
            <person name="Bidwell S."/>
            <person name="Joardar V."/>
            <person name="Thiagarajan M."/>
            <person name="Amedeo P."/>
            <person name="Galinsky K.J."/>
            <person name="Schobel S."/>
            <person name="Inman J."/>
            <person name="Hostetler J."/>
            <person name="Miller J."/>
            <person name="Hammond M."/>
            <person name="Megy K."/>
            <person name="Lawson D."/>
            <person name="Kodira C."/>
            <person name="Sutton G."/>
            <person name="Meyer J."/>
            <person name="Hill C.A."/>
            <person name="Birren B."/>
            <person name="Nene V."/>
            <person name="Collins F."/>
            <person name="Alarcon-Chaidez F."/>
            <person name="Wikel S."/>
            <person name="Strausberg R."/>
        </authorList>
    </citation>
    <scope>NUCLEOTIDE SEQUENCE [LARGE SCALE GENOMIC DNA]</scope>
    <source>
        <strain evidence="6">Wikel</strain>
        <strain evidence="4">Wikel colony</strain>
    </source>
</reference>
<dbReference type="CDD" id="cd23683">
    <property type="entry name" value="IFT52_CTD"/>
    <property type="match status" value="1"/>
</dbReference>
<dbReference type="PANTHER" id="PTHR12969:SF7">
    <property type="entry name" value="INTRAFLAGELLAR TRANSPORT PROTEIN 52 HOMOLOG"/>
    <property type="match status" value="1"/>
</dbReference>
<dbReference type="EMBL" id="ABJB010728796">
    <property type="status" value="NOT_ANNOTATED_CDS"/>
    <property type="molecule type" value="Genomic_DNA"/>
</dbReference>
<keyword evidence="6" id="KW-1185">Reference proteome</keyword>
<dbReference type="PaxDb" id="6945-B7QHD5"/>